<evidence type="ECO:0000313" key="9">
    <source>
        <dbReference type="EMBL" id="GAA4430420.1"/>
    </source>
</evidence>
<dbReference type="PANTHER" id="PTHR34582">
    <property type="entry name" value="UPF0702 TRANSMEMBRANE PROTEIN YCAP"/>
    <property type="match status" value="1"/>
</dbReference>
<evidence type="ECO:0000256" key="2">
    <source>
        <dbReference type="ARBA" id="ARBA00006448"/>
    </source>
</evidence>
<dbReference type="Pfam" id="PF04239">
    <property type="entry name" value="DUF421"/>
    <property type="match status" value="1"/>
</dbReference>
<evidence type="ECO:0000256" key="1">
    <source>
        <dbReference type="ARBA" id="ARBA00004651"/>
    </source>
</evidence>
<organism evidence="9 10">
    <name type="scientific">Georgenia halophila</name>
    <dbReference type="NCBI Taxonomy" id="620889"/>
    <lineage>
        <taxon>Bacteria</taxon>
        <taxon>Bacillati</taxon>
        <taxon>Actinomycetota</taxon>
        <taxon>Actinomycetes</taxon>
        <taxon>Micrococcales</taxon>
        <taxon>Bogoriellaceae</taxon>
        <taxon>Georgenia</taxon>
    </lineage>
</organism>
<dbReference type="PANTHER" id="PTHR34582:SF6">
    <property type="entry name" value="UPF0702 TRANSMEMBRANE PROTEIN YCAP"/>
    <property type="match status" value="1"/>
</dbReference>
<comment type="subcellular location">
    <subcellularLocation>
        <location evidence="1">Cell membrane</location>
        <topology evidence="1">Multi-pass membrane protein</topology>
    </subcellularLocation>
</comment>
<keyword evidence="3" id="KW-1003">Cell membrane</keyword>
<keyword evidence="10" id="KW-1185">Reference proteome</keyword>
<feature type="domain" description="YetF-like N-terminal transmembrane" evidence="8">
    <location>
        <begin position="12"/>
        <end position="72"/>
    </location>
</feature>
<feature type="domain" description="YetF C-terminal" evidence="7">
    <location>
        <begin position="79"/>
        <end position="148"/>
    </location>
</feature>
<evidence type="ECO:0000259" key="7">
    <source>
        <dbReference type="Pfam" id="PF04239"/>
    </source>
</evidence>
<comment type="similarity">
    <text evidence="2">Belongs to the UPF0702 family.</text>
</comment>
<evidence type="ECO:0000259" key="8">
    <source>
        <dbReference type="Pfam" id="PF20730"/>
    </source>
</evidence>
<dbReference type="InterPro" id="IPR023090">
    <property type="entry name" value="UPF0702_alpha/beta_dom_sf"/>
</dbReference>
<evidence type="ECO:0000256" key="3">
    <source>
        <dbReference type="ARBA" id="ARBA00022475"/>
    </source>
</evidence>
<dbReference type="EMBL" id="BAABGN010000013">
    <property type="protein sequence ID" value="GAA4430420.1"/>
    <property type="molecule type" value="Genomic_DNA"/>
</dbReference>
<evidence type="ECO:0000313" key="10">
    <source>
        <dbReference type="Proteomes" id="UP001500622"/>
    </source>
</evidence>
<gene>
    <name evidence="9" type="ORF">GCM10023169_33840</name>
</gene>
<dbReference type="InterPro" id="IPR048454">
    <property type="entry name" value="YetF_N"/>
</dbReference>
<dbReference type="Proteomes" id="UP001500622">
    <property type="component" value="Unassembled WGS sequence"/>
</dbReference>
<accession>A0ABP8LLJ9</accession>
<evidence type="ECO:0000256" key="5">
    <source>
        <dbReference type="ARBA" id="ARBA00022989"/>
    </source>
</evidence>
<reference evidence="10" key="1">
    <citation type="journal article" date="2019" name="Int. J. Syst. Evol. Microbiol.">
        <title>The Global Catalogue of Microorganisms (GCM) 10K type strain sequencing project: providing services to taxonomists for standard genome sequencing and annotation.</title>
        <authorList>
            <consortium name="The Broad Institute Genomics Platform"/>
            <consortium name="The Broad Institute Genome Sequencing Center for Infectious Disease"/>
            <person name="Wu L."/>
            <person name="Ma J."/>
        </authorList>
    </citation>
    <scope>NUCLEOTIDE SEQUENCE [LARGE SCALE GENOMIC DNA]</scope>
    <source>
        <strain evidence="10">JCM 17810</strain>
    </source>
</reference>
<dbReference type="RefSeq" id="WP_345217685.1">
    <property type="nucleotide sequence ID" value="NZ_BAABGN010000013.1"/>
</dbReference>
<evidence type="ECO:0000256" key="6">
    <source>
        <dbReference type="ARBA" id="ARBA00023136"/>
    </source>
</evidence>
<proteinExistence type="inferred from homology"/>
<protein>
    <submittedName>
        <fullName evidence="9">DUF421 domain-containing protein</fullName>
    </submittedName>
</protein>
<dbReference type="Pfam" id="PF20730">
    <property type="entry name" value="YetF_N"/>
    <property type="match status" value="1"/>
</dbReference>
<dbReference type="Gene3D" id="3.30.240.20">
    <property type="entry name" value="bsu07140 like domains"/>
    <property type="match status" value="1"/>
</dbReference>
<keyword evidence="6" id="KW-0472">Membrane</keyword>
<keyword evidence="5" id="KW-1133">Transmembrane helix</keyword>
<keyword evidence="4" id="KW-0812">Transmembrane</keyword>
<name>A0ABP8LLJ9_9MICO</name>
<comment type="caution">
    <text evidence="9">The sequence shown here is derived from an EMBL/GenBank/DDBJ whole genome shotgun (WGS) entry which is preliminary data.</text>
</comment>
<evidence type="ECO:0000256" key="4">
    <source>
        <dbReference type="ARBA" id="ARBA00022692"/>
    </source>
</evidence>
<dbReference type="InterPro" id="IPR007353">
    <property type="entry name" value="DUF421"/>
</dbReference>
<sequence length="153" mass="16919">MDAVIRAAAIYLILLLIFRLTGKRSLAQVTTFDFVILLIVGEATQQALLGENFSITHAALAIATLVILERLSDYASWRFPMFKRITESMPVVLVENGKQLRTVMAKEQVTADDILSSARQTQGLERMDQIKWAVLETSGGISVVPKMNAAPQQ</sequence>